<feature type="compositionally biased region" description="Basic residues" evidence="1">
    <location>
        <begin position="70"/>
        <end position="81"/>
    </location>
</feature>
<name>A0A4C1YI27_EUMVA</name>
<gene>
    <name evidence="2" type="ORF">EVAR_51579_1</name>
</gene>
<proteinExistence type="predicted"/>
<evidence type="ECO:0000313" key="2">
    <source>
        <dbReference type="EMBL" id="GBP74654.1"/>
    </source>
</evidence>
<sequence length="98" mass="11532">MPEHKKHIGSSVKLSDYRFESQGFQLMTSQNQKRRGRPQTASFMRAPQRTRQRTRGDHSTRSRLKEIFKYRPRRAPPARRRGGGDKHTPDELASDELR</sequence>
<feature type="compositionally biased region" description="Basic and acidic residues" evidence="1">
    <location>
        <begin position="54"/>
        <end position="69"/>
    </location>
</feature>
<organism evidence="2 3">
    <name type="scientific">Eumeta variegata</name>
    <name type="common">Bagworm moth</name>
    <name type="synonym">Eumeta japonica</name>
    <dbReference type="NCBI Taxonomy" id="151549"/>
    <lineage>
        <taxon>Eukaryota</taxon>
        <taxon>Metazoa</taxon>
        <taxon>Ecdysozoa</taxon>
        <taxon>Arthropoda</taxon>
        <taxon>Hexapoda</taxon>
        <taxon>Insecta</taxon>
        <taxon>Pterygota</taxon>
        <taxon>Neoptera</taxon>
        <taxon>Endopterygota</taxon>
        <taxon>Lepidoptera</taxon>
        <taxon>Glossata</taxon>
        <taxon>Ditrysia</taxon>
        <taxon>Tineoidea</taxon>
        <taxon>Psychidae</taxon>
        <taxon>Oiketicinae</taxon>
        <taxon>Eumeta</taxon>
    </lineage>
</organism>
<dbReference type="AlphaFoldDB" id="A0A4C1YI27"/>
<evidence type="ECO:0000313" key="3">
    <source>
        <dbReference type="Proteomes" id="UP000299102"/>
    </source>
</evidence>
<dbReference type="EMBL" id="BGZK01001217">
    <property type="protein sequence ID" value="GBP74654.1"/>
    <property type="molecule type" value="Genomic_DNA"/>
</dbReference>
<evidence type="ECO:0000256" key="1">
    <source>
        <dbReference type="SAM" id="MobiDB-lite"/>
    </source>
</evidence>
<dbReference type="Proteomes" id="UP000299102">
    <property type="component" value="Unassembled WGS sequence"/>
</dbReference>
<comment type="caution">
    <text evidence="2">The sequence shown here is derived from an EMBL/GenBank/DDBJ whole genome shotgun (WGS) entry which is preliminary data.</text>
</comment>
<accession>A0A4C1YI27</accession>
<feature type="compositionally biased region" description="Basic and acidic residues" evidence="1">
    <location>
        <begin position="82"/>
        <end position="98"/>
    </location>
</feature>
<feature type="region of interest" description="Disordered" evidence="1">
    <location>
        <begin position="24"/>
        <end position="98"/>
    </location>
</feature>
<protein>
    <submittedName>
        <fullName evidence="2">Uncharacterized protein</fullName>
    </submittedName>
</protein>
<reference evidence="2 3" key="1">
    <citation type="journal article" date="2019" name="Commun. Biol.">
        <title>The bagworm genome reveals a unique fibroin gene that provides high tensile strength.</title>
        <authorList>
            <person name="Kono N."/>
            <person name="Nakamura H."/>
            <person name="Ohtoshi R."/>
            <person name="Tomita M."/>
            <person name="Numata K."/>
            <person name="Arakawa K."/>
        </authorList>
    </citation>
    <scope>NUCLEOTIDE SEQUENCE [LARGE SCALE GENOMIC DNA]</scope>
</reference>
<keyword evidence="3" id="KW-1185">Reference proteome</keyword>